<comment type="caution">
    <text evidence="1">The sequence shown here is derived from an EMBL/GenBank/DDBJ whole genome shotgun (WGS) entry which is preliminary data.</text>
</comment>
<gene>
    <name evidence="1" type="ORF">BpHYR1_052844</name>
</gene>
<proteinExistence type="predicted"/>
<dbReference type="Proteomes" id="UP000276133">
    <property type="component" value="Unassembled WGS sequence"/>
</dbReference>
<accession>A0A3M7RIM3</accession>
<organism evidence="1 2">
    <name type="scientific">Brachionus plicatilis</name>
    <name type="common">Marine rotifer</name>
    <name type="synonym">Brachionus muelleri</name>
    <dbReference type="NCBI Taxonomy" id="10195"/>
    <lineage>
        <taxon>Eukaryota</taxon>
        <taxon>Metazoa</taxon>
        <taxon>Spiralia</taxon>
        <taxon>Gnathifera</taxon>
        <taxon>Rotifera</taxon>
        <taxon>Eurotatoria</taxon>
        <taxon>Monogononta</taxon>
        <taxon>Pseudotrocha</taxon>
        <taxon>Ploima</taxon>
        <taxon>Brachionidae</taxon>
        <taxon>Brachionus</taxon>
    </lineage>
</organism>
<evidence type="ECO:0000313" key="2">
    <source>
        <dbReference type="Proteomes" id="UP000276133"/>
    </source>
</evidence>
<evidence type="ECO:0000313" key="1">
    <source>
        <dbReference type="EMBL" id="RNA23423.1"/>
    </source>
</evidence>
<dbReference type="EMBL" id="REGN01003291">
    <property type="protein sequence ID" value="RNA23423.1"/>
    <property type="molecule type" value="Genomic_DNA"/>
</dbReference>
<reference evidence="1 2" key="1">
    <citation type="journal article" date="2018" name="Sci. Rep.">
        <title>Genomic signatures of local adaptation to the degree of environmental predictability in rotifers.</title>
        <authorList>
            <person name="Franch-Gras L."/>
            <person name="Hahn C."/>
            <person name="Garcia-Roger E.M."/>
            <person name="Carmona M.J."/>
            <person name="Serra M."/>
            <person name="Gomez A."/>
        </authorList>
    </citation>
    <scope>NUCLEOTIDE SEQUENCE [LARGE SCALE GENOMIC DNA]</scope>
    <source>
        <strain evidence="1">HYR1</strain>
    </source>
</reference>
<name>A0A3M7RIM3_BRAPC</name>
<sequence length="63" mass="7337">MLKYGVDDVRVVGGRAGLVQVDQWRVERVCVEHERLFRLSSLEQKEELVDEAADDDEDEEDLF</sequence>
<keyword evidence="2" id="KW-1185">Reference proteome</keyword>
<dbReference type="AlphaFoldDB" id="A0A3M7RIM3"/>
<protein>
    <submittedName>
        <fullName evidence="1">Uncharacterized protein</fullName>
    </submittedName>
</protein>